<feature type="transmembrane region" description="Helical" evidence="1">
    <location>
        <begin position="48"/>
        <end position="71"/>
    </location>
</feature>
<feature type="transmembrane region" description="Helical" evidence="1">
    <location>
        <begin position="138"/>
        <end position="160"/>
    </location>
</feature>
<reference evidence="2 3" key="1">
    <citation type="submission" date="2018-05" db="EMBL/GenBank/DDBJ databases">
        <title>Genomic Encyclopedia of Type Strains, Phase IV (KMG-V): Genome sequencing to study the core and pangenomes of soil and plant-associated prokaryotes.</title>
        <authorList>
            <person name="Whitman W."/>
        </authorList>
    </citation>
    <scope>NUCLEOTIDE SEQUENCE [LARGE SCALE GENOMIC DNA]</scope>
    <source>
        <strain evidence="2 3">PNG 92-11</strain>
    </source>
</reference>
<dbReference type="RefSeq" id="WP_109654133.1">
    <property type="nucleotide sequence ID" value="NZ_JBBJPU010000022.1"/>
</dbReference>
<evidence type="ECO:0000256" key="1">
    <source>
        <dbReference type="SAM" id="Phobius"/>
    </source>
</evidence>
<name>A0ABD6XP00_ENTAG</name>
<sequence length="220" mass="25327">MLERLLRREGLAIAAGTMLLYTSVYFFERGYCTRLNIPLDYIEISIPTIANDVMYCLFFIFPVAVISLAIMIAGERNEFKGRFALSPFYCWLVYSALFFYFMEHSWKNAFVSFFLGGLFFMQIPSPEKNIDKPSLMKGYYSSLVRFIMGLFLVSTTFVIYGNSFAANTSFDTYKQNGKKYALLKVYGENVFMQEIVDGKRVSEVTYFNAHDMTGMTLTGK</sequence>
<protein>
    <submittedName>
        <fullName evidence="2">Uncharacterized protein</fullName>
    </submittedName>
</protein>
<proteinExistence type="predicted"/>
<dbReference type="AlphaFoldDB" id="A0ABD6XP00"/>
<keyword evidence="1" id="KW-1133">Transmembrane helix</keyword>
<gene>
    <name evidence="2" type="ORF">C7430_11722</name>
</gene>
<evidence type="ECO:0000313" key="3">
    <source>
        <dbReference type="Proteomes" id="UP000245996"/>
    </source>
</evidence>
<dbReference type="Proteomes" id="UP000245996">
    <property type="component" value="Unassembled WGS sequence"/>
</dbReference>
<feature type="transmembrane region" description="Helical" evidence="1">
    <location>
        <begin position="83"/>
        <end position="102"/>
    </location>
</feature>
<dbReference type="EMBL" id="QGHE01000017">
    <property type="protein sequence ID" value="PWJ73895.1"/>
    <property type="molecule type" value="Genomic_DNA"/>
</dbReference>
<feature type="transmembrane region" description="Helical" evidence="1">
    <location>
        <begin position="12"/>
        <end position="28"/>
    </location>
</feature>
<feature type="transmembrane region" description="Helical" evidence="1">
    <location>
        <begin position="108"/>
        <end position="126"/>
    </location>
</feature>
<comment type="caution">
    <text evidence="2">The sequence shown here is derived from an EMBL/GenBank/DDBJ whole genome shotgun (WGS) entry which is preliminary data.</text>
</comment>
<keyword evidence="1" id="KW-0812">Transmembrane</keyword>
<organism evidence="2 3">
    <name type="scientific">Enterobacter agglomerans</name>
    <name type="common">Erwinia herbicola</name>
    <name type="synonym">Pantoea agglomerans</name>
    <dbReference type="NCBI Taxonomy" id="549"/>
    <lineage>
        <taxon>Bacteria</taxon>
        <taxon>Pseudomonadati</taxon>
        <taxon>Pseudomonadota</taxon>
        <taxon>Gammaproteobacteria</taxon>
        <taxon>Enterobacterales</taxon>
        <taxon>Erwiniaceae</taxon>
        <taxon>Pantoea</taxon>
        <taxon>Pantoea agglomerans group</taxon>
    </lineage>
</organism>
<keyword evidence="1" id="KW-0472">Membrane</keyword>
<accession>A0ABD6XP00</accession>
<evidence type="ECO:0000313" key="2">
    <source>
        <dbReference type="EMBL" id="PWJ73895.1"/>
    </source>
</evidence>